<dbReference type="OrthoDB" id="5148600at2"/>
<dbReference type="RefSeq" id="WP_105804813.1">
    <property type="nucleotide sequence ID" value="NZ_MWZD01000014.1"/>
</dbReference>
<name>A0A2S9QQL2_9MICO</name>
<comment type="caution">
    <text evidence="11">The sequence shown here is derived from an EMBL/GenBank/DDBJ whole genome shotgun (WGS) entry which is preliminary data.</text>
</comment>
<proteinExistence type="inferred from homology"/>
<evidence type="ECO:0000256" key="1">
    <source>
        <dbReference type="ARBA" id="ARBA00004651"/>
    </source>
</evidence>
<comment type="similarity">
    <text evidence="7 10">Belongs to the fluoride channel Fluc/FEX (TC 1.A.43) family.</text>
</comment>
<evidence type="ECO:0000256" key="3">
    <source>
        <dbReference type="ARBA" id="ARBA00022692"/>
    </source>
</evidence>
<dbReference type="EMBL" id="MWZD01000014">
    <property type="protein sequence ID" value="PRI11876.1"/>
    <property type="molecule type" value="Genomic_DNA"/>
</dbReference>
<evidence type="ECO:0000256" key="5">
    <source>
        <dbReference type="ARBA" id="ARBA00023136"/>
    </source>
</evidence>
<evidence type="ECO:0000256" key="6">
    <source>
        <dbReference type="ARBA" id="ARBA00023303"/>
    </source>
</evidence>
<feature type="transmembrane region" description="Helical" evidence="10">
    <location>
        <begin position="6"/>
        <end position="27"/>
    </location>
</feature>
<dbReference type="PANTHER" id="PTHR28259:SF1">
    <property type="entry name" value="FLUORIDE EXPORT PROTEIN 1-RELATED"/>
    <property type="match status" value="1"/>
</dbReference>
<evidence type="ECO:0000256" key="8">
    <source>
        <dbReference type="ARBA" id="ARBA00035585"/>
    </source>
</evidence>
<gene>
    <name evidence="10" type="primary">fluC</name>
    <name evidence="10" type="synonym">crcB</name>
    <name evidence="11" type="ORF">B4915_04625</name>
</gene>
<keyword evidence="10" id="KW-0479">Metal-binding</keyword>
<organism evidence="11 12">
    <name type="scientific">Leucobacter massiliensis</name>
    <dbReference type="NCBI Taxonomy" id="1686285"/>
    <lineage>
        <taxon>Bacteria</taxon>
        <taxon>Bacillati</taxon>
        <taxon>Actinomycetota</taxon>
        <taxon>Actinomycetes</taxon>
        <taxon>Micrococcales</taxon>
        <taxon>Microbacteriaceae</taxon>
        <taxon>Leucobacter</taxon>
    </lineage>
</organism>
<sequence length="126" mass="12859">MSGSGGLWLALGIALAGGAGAALRYLLDTAVPVRVRERFPWGIMLVNLTGSFALGLLAGLALGQPLASVLAVGLLGGYTTFSTAILDTVRLLQQRRIGAALLNGPGMLVATVALAMCGILLGRLWS</sequence>
<feature type="binding site" evidence="10">
    <location>
        <position position="79"/>
    </location>
    <ligand>
        <name>Na(+)</name>
        <dbReference type="ChEBI" id="CHEBI:29101"/>
        <note>structural</note>
    </ligand>
</feature>
<keyword evidence="10" id="KW-0406">Ion transport</keyword>
<evidence type="ECO:0000256" key="4">
    <source>
        <dbReference type="ARBA" id="ARBA00022989"/>
    </source>
</evidence>
<dbReference type="Pfam" id="PF02537">
    <property type="entry name" value="CRCB"/>
    <property type="match status" value="1"/>
</dbReference>
<keyword evidence="10" id="KW-0915">Sodium</keyword>
<evidence type="ECO:0000313" key="11">
    <source>
        <dbReference type="EMBL" id="PRI11876.1"/>
    </source>
</evidence>
<dbReference type="GO" id="GO:0062054">
    <property type="term" value="F:fluoride channel activity"/>
    <property type="evidence" value="ECO:0007669"/>
    <property type="project" value="UniProtKB-UniRule"/>
</dbReference>
<keyword evidence="10" id="KW-0813">Transport</keyword>
<keyword evidence="4 10" id="KW-1133">Transmembrane helix</keyword>
<comment type="activity regulation">
    <text evidence="10">Na(+) is not transported, but it plays an essential structural role and its presence is essential for fluoride channel function.</text>
</comment>
<evidence type="ECO:0000256" key="7">
    <source>
        <dbReference type="ARBA" id="ARBA00035120"/>
    </source>
</evidence>
<feature type="transmembrane region" description="Helical" evidence="10">
    <location>
        <begin position="39"/>
        <end position="60"/>
    </location>
</feature>
<dbReference type="GO" id="GO:0005886">
    <property type="term" value="C:plasma membrane"/>
    <property type="evidence" value="ECO:0007669"/>
    <property type="project" value="UniProtKB-SubCell"/>
</dbReference>
<feature type="transmembrane region" description="Helical" evidence="10">
    <location>
        <begin position="107"/>
        <end position="125"/>
    </location>
</feature>
<keyword evidence="6 10" id="KW-0407">Ion channel</keyword>
<keyword evidence="2 10" id="KW-1003">Cell membrane</keyword>
<feature type="binding site" evidence="10">
    <location>
        <position position="76"/>
    </location>
    <ligand>
        <name>Na(+)</name>
        <dbReference type="ChEBI" id="CHEBI:29101"/>
        <note>structural</note>
    </ligand>
</feature>
<comment type="catalytic activity">
    <reaction evidence="8">
        <text>fluoride(in) = fluoride(out)</text>
        <dbReference type="Rhea" id="RHEA:76159"/>
        <dbReference type="ChEBI" id="CHEBI:17051"/>
    </reaction>
    <physiologicalReaction direction="left-to-right" evidence="8">
        <dbReference type="Rhea" id="RHEA:76160"/>
    </physiologicalReaction>
</comment>
<protein>
    <recommendedName>
        <fullName evidence="10">Fluoride-specific ion channel FluC</fullName>
    </recommendedName>
</protein>
<dbReference type="Proteomes" id="UP000238650">
    <property type="component" value="Unassembled WGS sequence"/>
</dbReference>
<dbReference type="GO" id="GO:0140114">
    <property type="term" value="P:cellular detoxification of fluoride"/>
    <property type="evidence" value="ECO:0007669"/>
    <property type="project" value="UniProtKB-UniRule"/>
</dbReference>
<dbReference type="InterPro" id="IPR003691">
    <property type="entry name" value="FluC"/>
</dbReference>
<dbReference type="HAMAP" id="MF_00454">
    <property type="entry name" value="FluC"/>
    <property type="match status" value="1"/>
</dbReference>
<dbReference type="GO" id="GO:0046872">
    <property type="term" value="F:metal ion binding"/>
    <property type="evidence" value="ECO:0007669"/>
    <property type="project" value="UniProtKB-KW"/>
</dbReference>
<feature type="transmembrane region" description="Helical" evidence="10">
    <location>
        <begin position="66"/>
        <end position="86"/>
    </location>
</feature>
<dbReference type="AlphaFoldDB" id="A0A2S9QQL2"/>
<comment type="function">
    <text evidence="9 10">Fluoride-specific ion channel. Important for reducing fluoride concentration in the cell, thus reducing its toxicity.</text>
</comment>
<keyword evidence="3 10" id="KW-0812">Transmembrane</keyword>
<evidence type="ECO:0000256" key="10">
    <source>
        <dbReference type="HAMAP-Rule" id="MF_00454"/>
    </source>
</evidence>
<dbReference type="PANTHER" id="PTHR28259">
    <property type="entry name" value="FLUORIDE EXPORT PROTEIN 1-RELATED"/>
    <property type="match status" value="1"/>
</dbReference>
<accession>A0A2S9QQL2</accession>
<evidence type="ECO:0000313" key="12">
    <source>
        <dbReference type="Proteomes" id="UP000238650"/>
    </source>
</evidence>
<comment type="subcellular location">
    <subcellularLocation>
        <location evidence="1 10">Cell membrane</location>
        <topology evidence="1 10">Multi-pass membrane protein</topology>
    </subcellularLocation>
</comment>
<evidence type="ECO:0000256" key="9">
    <source>
        <dbReference type="ARBA" id="ARBA00049940"/>
    </source>
</evidence>
<keyword evidence="12" id="KW-1185">Reference proteome</keyword>
<reference evidence="11 12" key="1">
    <citation type="journal article" date="2017" name="New Microbes New Infect">
        <title>Genome sequence of 'Leucobacter massiliensis' sp. nov. isolated from human pharynx after travel to the 2014 Hajj.</title>
        <authorList>
            <person name="Leangapichart T."/>
            <person name="Gautret P."/>
            <person name="Nguyen T.T."/>
            <person name="Armstrong N."/>
            <person name="Rolain J.M."/>
        </authorList>
    </citation>
    <scope>NUCLEOTIDE SEQUENCE [LARGE SCALE GENOMIC DNA]</scope>
    <source>
        <strain evidence="11 12">122RC15</strain>
    </source>
</reference>
<keyword evidence="5 10" id="KW-0472">Membrane</keyword>
<evidence type="ECO:0000256" key="2">
    <source>
        <dbReference type="ARBA" id="ARBA00022475"/>
    </source>
</evidence>